<dbReference type="Pfam" id="PF04471">
    <property type="entry name" value="Mrr_cat"/>
    <property type="match status" value="1"/>
</dbReference>
<accession>A0A0H4J970</accession>
<dbReference type="Gene3D" id="3.40.1350.10">
    <property type="match status" value="1"/>
</dbReference>
<evidence type="ECO:0000313" key="4">
    <source>
        <dbReference type="EMBL" id="AKO69685.1"/>
    </source>
</evidence>
<dbReference type="EMBL" id="KP738729">
    <property type="protein sequence ID" value="AKO69685.1"/>
    <property type="molecule type" value="Genomic_DNA"/>
</dbReference>
<proteinExistence type="predicted"/>
<dbReference type="PANTHER" id="PTHR30015">
    <property type="entry name" value="MRR RESTRICTION SYSTEM PROTEIN"/>
    <property type="match status" value="1"/>
</dbReference>
<dbReference type="GO" id="GO:0009307">
    <property type="term" value="P:DNA restriction-modification system"/>
    <property type="evidence" value="ECO:0007669"/>
    <property type="project" value="InterPro"/>
</dbReference>
<organism evidence="4">
    <name type="scientific">Aeromonas sp. Ne-1</name>
    <dbReference type="NCBI Taxonomy" id="1675689"/>
    <lineage>
        <taxon>Bacteria</taxon>
        <taxon>Pseudomonadati</taxon>
        <taxon>Pseudomonadota</taxon>
        <taxon>Gammaproteobacteria</taxon>
        <taxon>Aeromonadales</taxon>
        <taxon>Aeromonadaceae</taxon>
        <taxon>Aeromonas</taxon>
    </lineage>
</organism>
<dbReference type="GO" id="GO:0015666">
    <property type="term" value="F:restriction endodeoxyribonuclease activity"/>
    <property type="evidence" value="ECO:0007669"/>
    <property type="project" value="TreeGrafter"/>
</dbReference>
<keyword evidence="1" id="KW-0812">Transmembrane</keyword>
<feature type="domain" description="Restriction endonuclease type IV Mrr" evidence="3">
    <location>
        <begin position="69"/>
        <end position="178"/>
    </location>
</feature>
<dbReference type="GO" id="GO:0003916">
    <property type="term" value="F:DNA topoisomerase activity"/>
    <property type="evidence" value="ECO:0007669"/>
    <property type="project" value="InterPro"/>
</dbReference>
<name>A0A0H4J970_9GAMM</name>
<dbReference type="InterPro" id="IPR011335">
    <property type="entry name" value="Restrct_endonuc-II-like"/>
</dbReference>
<dbReference type="GO" id="GO:0003677">
    <property type="term" value="F:DNA binding"/>
    <property type="evidence" value="ECO:0007669"/>
    <property type="project" value="InterPro"/>
</dbReference>
<dbReference type="GO" id="GO:0006265">
    <property type="term" value="P:DNA topological change"/>
    <property type="evidence" value="ECO:0007669"/>
    <property type="project" value="InterPro"/>
</dbReference>
<evidence type="ECO:0000259" key="2">
    <source>
        <dbReference type="Pfam" id="PF01396"/>
    </source>
</evidence>
<dbReference type="SUPFAM" id="SSF57783">
    <property type="entry name" value="Zinc beta-ribbon"/>
    <property type="match status" value="1"/>
</dbReference>
<keyword evidence="4" id="KW-0614">Plasmid</keyword>
<geneLocation type="plasmid" evidence="4">
    <name>pNe-1</name>
</geneLocation>
<dbReference type="InterPro" id="IPR052906">
    <property type="entry name" value="Type_IV_Methyl-Rstrct_Enzyme"/>
</dbReference>
<dbReference type="Gene3D" id="3.30.65.10">
    <property type="entry name" value="Bacterial Topoisomerase I, domain 1"/>
    <property type="match status" value="1"/>
</dbReference>
<dbReference type="GO" id="GO:0005694">
    <property type="term" value="C:chromosome"/>
    <property type="evidence" value="ECO:0007669"/>
    <property type="project" value="InterPro"/>
</dbReference>
<dbReference type="PANTHER" id="PTHR30015:SF6">
    <property type="entry name" value="SLL1429 PROTEIN"/>
    <property type="match status" value="1"/>
</dbReference>
<keyword evidence="1" id="KW-1133">Transmembrane helix</keyword>
<evidence type="ECO:0000259" key="3">
    <source>
        <dbReference type="Pfam" id="PF04471"/>
    </source>
</evidence>
<sequence>MKNRNKRISFEKDLFKFIVLSILLSYFYTRSPYITFVLLFSVIFVWRLIKLLLKRKKEHNLRKSGIEDIDRMDGIQFEYYLAALLKSFGFKTQVTKSTGDYGADLVISKDNEKIVVQAKRYSKKVGIKAIQEIYSAVSKYKCTGAWVITNSHFTNPAIELAKSNNVNLIDREKLIKMILEANEGIMPTARQVREEIQPKNNSCPVCNAEMVLRNGKNGKFYGCSNYPVCKGTKKF</sequence>
<dbReference type="Pfam" id="PF01396">
    <property type="entry name" value="Zn_ribbon_Top1"/>
    <property type="match status" value="1"/>
</dbReference>
<dbReference type="InterPro" id="IPR011856">
    <property type="entry name" value="tRNA_endonuc-like_dom_sf"/>
</dbReference>
<feature type="transmembrane region" description="Helical" evidence="1">
    <location>
        <begin position="12"/>
        <end position="28"/>
    </location>
</feature>
<dbReference type="RefSeq" id="WP_173026388.1">
    <property type="nucleotide sequence ID" value="NZ_KP738729.1"/>
</dbReference>
<protein>
    <recommendedName>
        <fullName evidence="5">Restriction endonuclease</fullName>
    </recommendedName>
</protein>
<dbReference type="InterPro" id="IPR007560">
    <property type="entry name" value="Restrct_endonuc_IV_Mrr"/>
</dbReference>
<evidence type="ECO:0000256" key="1">
    <source>
        <dbReference type="SAM" id="Phobius"/>
    </source>
</evidence>
<reference evidence="4" key="1">
    <citation type="journal article" date="2015" name="Toxicon">
        <title>Production level of tetrodotoxin in Aeromonas is associated with the copy number of a plasmid.</title>
        <authorList>
            <person name="Liu J."/>
            <person name="Wei F."/>
            <person name="Lu Y."/>
            <person name="Ma T."/>
            <person name="Zhao J."/>
            <person name="Gong X."/>
            <person name="Bao B."/>
        </authorList>
    </citation>
    <scope>NUCLEOTIDE SEQUENCE</scope>
    <source>
        <strain evidence="4">Ne-1</strain>
        <plasmid evidence="4">pNe-1</plasmid>
    </source>
</reference>
<dbReference type="InterPro" id="IPR013498">
    <property type="entry name" value="Topo_IA_Znf"/>
</dbReference>
<feature type="domain" description="DNA topoisomerase type IA zn finger" evidence="2">
    <location>
        <begin position="201"/>
        <end position="234"/>
    </location>
</feature>
<evidence type="ECO:0008006" key="5">
    <source>
        <dbReference type="Google" id="ProtNLM"/>
    </source>
</evidence>
<dbReference type="AlphaFoldDB" id="A0A0H4J970"/>
<feature type="transmembrane region" description="Helical" evidence="1">
    <location>
        <begin position="34"/>
        <end position="53"/>
    </location>
</feature>
<dbReference type="SUPFAM" id="SSF52980">
    <property type="entry name" value="Restriction endonuclease-like"/>
    <property type="match status" value="1"/>
</dbReference>
<keyword evidence="1" id="KW-0472">Membrane</keyword>